<dbReference type="GO" id="GO:0016874">
    <property type="term" value="F:ligase activity"/>
    <property type="evidence" value="ECO:0007669"/>
    <property type="project" value="UniProtKB-KW"/>
</dbReference>
<accession>A0ABV7WJR0</accession>
<keyword evidence="3" id="KW-0436">Ligase</keyword>
<dbReference type="SUPFAM" id="SSF56059">
    <property type="entry name" value="Glutathione synthetase ATP-binding domain-like"/>
    <property type="match status" value="1"/>
</dbReference>
<feature type="domain" description="ATP-grasp" evidence="2">
    <location>
        <begin position="121"/>
        <end position="320"/>
    </location>
</feature>
<sequence>MGSGFRAVVLGGDIGAYSLARHFHENHGVRAVLVSTTTTGLMARSQVFDHVLEPRMTDPDVLVDVLARVAPDDGLPTLVLASADRLVSLLVQVRDRLGAHLTVPYVERPLLERLTDKASFSRLCEELGIPHPRTLVVDCAVDADPDTSSLRFPVFAKAASTVAYARVTFPGKSKGFVVPSPADLVDLLARVRASGYRESFVVQDLIPGDDSGMRILTSYADRSSRVRYSSFGHVLLEEHAPSAIGNPAAILTDHDEVSVEHARRLLEHVGWTGWANFDLKLDPRDGRSVFFELNPRLGRSNYYLAAGQVDPVGPYVREHLQGLDPFPPGSPDRAVPDHLFTVLPKGLLLRYLPPGPLRDRVKAAYRGRRVHDPLWYAAERDPRRLAYLAASHANQYRKFARHYPVTAARARTSAPDALPRP</sequence>
<keyword evidence="1" id="KW-0067">ATP-binding</keyword>
<organism evidence="3 4">
    <name type="scientific">Aquipuribacter hungaricus</name>
    <dbReference type="NCBI Taxonomy" id="545624"/>
    <lineage>
        <taxon>Bacteria</taxon>
        <taxon>Bacillati</taxon>
        <taxon>Actinomycetota</taxon>
        <taxon>Actinomycetes</taxon>
        <taxon>Micrococcales</taxon>
        <taxon>Intrasporangiaceae</taxon>
        <taxon>Aquipuribacter</taxon>
    </lineage>
</organism>
<keyword evidence="1" id="KW-0547">Nucleotide-binding</keyword>
<evidence type="ECO:0000256" key="1">
    <source>
        <dbReference type="PROSITE-ProRule" id="PRU00409"/>
    </source>
</evidence>
<dbReference type="PROSITE" id="PS50975">
    <property type="entry name" value="ATP_GRASP"/>
    <property type="match status" value="1"/>
</dbReference>
<evidence type="ECO:0000259" key="2">
    <source>
        <dbReference type="PROSITE" id="PS50975"/>
    </source>
</evidence>
<dbReference type="Proteomes" id="UP001595685">
    <property type="component" value="Unassembled WGS sequence"/>
</dbReference>
<proteinExistence type="predicted"/>
<name>A0ABV7WJR0_9MICO</name>
<evidence type="ECO:0000313" key="4">
    <source>
        <dbReference type="Proteomes" id="UP001595685"/>
    </source>
</evidence>
<evidence type="ECO:0000313" key="3">
    <source>
        <dbReference type="EMBL" id="MFC3689612.1"/>
    </source>
</evidence>
<protein>
    <submittedName>
        <fullName evidence="3">Carboxylate--amine ligase</fullName>
    </submittedName>
</protein>
<gene>
    <name evidence="3" type="ORF">ACFOLH_14775</name>
</gene>
<keyword evidence="4" id="KW-1185">Reference proteome</keyword>
<comment type="caution">
    <text evidence="3">The sequence shown here is derived from an EMBL/GenBank/DDBJ whole genome shotgun (WGS) entry which is preliminary data.</text>
</comment>
<dbReference type="Gene3D" id="3.30.470.20">
    <property type="entry name" value="ATP-grasp fold, B domain"/>
    <property type="match status" value="1"/>
</dbReference>
<dbReference type="InterPro" id="IPR011761">
    <property type="entry name" value="ATP-grasp"/>
</dbReference>
<reference evidence="4" key="1">
    <citation type="journal article" date="2019" name="Int. J. Syst. Evol. Microbiol.">
        <title>The Global Catalogue of Microorganisms (GCM) 10K type strain sequencing project: providing services to taxonomists for standard genome sequencing and annotation.</title>
        <authorList>
            <consortium name="The Broad Institute Genomics Platform"/>
            <consortium name="The Broad Institute Genome Sequencing Center for Infectious Disease"/>
            <person name="Wu L."/>
            <person name="Ma J."/>
        </authorList>
    </citation>
    <scope>NUCLEOTIDE SEQUENCE [LARGE SCALE GENOMIC DNA]</scope>
    <source>
        <strain evidence="4">NCAIM B.02333</strain>
    </source>
</reference>
<dbReference type="EMBL" id="JBHRWW010000011">
    <property type="protein sequence ID" value="MFC3689612.1"/>
    <property type="molecule type" value="Genomic_DNA"/>
</dbReference>
<dbReference type="RefSeq" id="WP_340291745.1">
    <property type="nucleotide sequence ID" value="NZ_JBBEOI010000048.1"/>
</dbReference>